<evidence type="ECO:0000313" key="2">
    <source>
        <dbReference type="Proteomes" id="UP000009010"/>
    </source>
</evidence>
<dbReference type="HOGENOM" id="CLU_2024809_0_0_6"/>
<dbReference type="RefSeq" id="WP_015697771.1">
    <property type="nucleotide sequence ID" value="NZ_JMPO01000106.1"/>
</dbReference>
<protein>
    <submittedName>
        <fullName evidence="1">Uncharacterized protein</fullName>
    </submittedName>
</protein>
<sequence>MLFADGRRCLRIDDYLAALFGITHGIVRNVLVDERHCTNSDIVADGNVIADNAAISTNIHIIANHYAPVPLIDFNADGSVLPDPDILSNRAIRIDDNTGEMREPDTFSDLRSQHDLDAILSY</sequence>
<dbReference type="EMBL" id="CP003244">
    <property type="protein sequence ID" value="AEX52623.1"/>
    <property type="molecule type" value="Genomic_DNA"/>
</dbReference>
<reference evidence="1 2" key="1">
    <citation type="journal article" date="2012" name="J. Bacteriol.">
        <title>Complete Genome Sequence of Rahnella aquatilis CIP 78.65.</title>
        <authorList>
            <person name="Martinez R.J."/>
            <person name="Bruce D."/>
            <person name="Detter C."/>
            <person name="Goodwin L.A."/>
            <person name="Han J."/>
            <person name="Han C.S."/>
            <person name="Held B."/>
            <person name="Land M.L."/>
            <person name="Mikhailova N."/>
            <person name="Nolan M."/>
            <person name="Pennacchio L."/>
            <person name="Pitluck S."/>
            <person name="Tapia R."/>
            <person name="Woyke T."/>
            <person name="Sobecky P.A."/>
        </authorList>
    </citation>
    <scope>NUCLEOTIDE SEQUENCE [LARGE SCALE GENOMIC DNA]</scope>
    <source>
        <strain evidence="2">ATCC 33071 / DSM 4594 / JCM 1683 / NBRC 105701 / NCIMB 13365 / CIP 78.65</strain>
    </source>
</reference>
<keyword evidence="2" id="KW-1185">Reference proteome</keyword>
<dbReference type="Proteomes" id="UP000009010">
    <property type="component" value="Chromosome"/>
</dbReference>
<proteinExistence type="predicted"/>
<dbReference type="KEGG" id="raq:Rahaq2_2790"/>
<gene>
    <name evidence="1" type="ordered locus">Rahaq2_2790</name>
</gene>
<accession>H2ISH5</accession>
<reference evidence="2" key="2">
    <citation type="submission" date="2012-01" db="EMBL/GenBank/DDBJ databases">
        <title>Complete sequence of chromosome of Rahnella aquatilis CIP 78.65.</title>
        <authorList>
            <person name="Lucas S."/>
            <person name="Han J."/>
            <person name="Lapidus A."/>
            <person name="Cheng J.-F."/>
            <person name="Goodwin L."/>
            <person name="Pitluck S."/>
            <person name="Peters L."/>
            <person name="Ovchinnikova G."/>
            <person name="Held B."/>
            <person name="Detter J.C."/>
            <person name="Han C."/>
            <person name="Tapia R."/>
            <person name="Land M."/>
            <person name="Hauser L."/>
            <person name="Kyrpides N."/>
            <person name="Ivanova N."/>
            <person name="Pagani I."/>
            <person name="Sobecky P."/>
            <person name="Martinez R."/>
            <person name="Woyke T."/>
        </authorList>
    </citation>
    <scope>NUCLEOTIDE SEQUENCE [LARGE SCALE GENOMIC DNA]</scope>
    <source>
        <strain evidence="2">ATCC 33071 / DSM 4594 / JCM 1683 / NBRC 105701 / NCIMB 13365 / CIP 78.65</strain>
    </source>
</reference>
<name>H2ISH5_RAHAC</name>
<dbReference type="AlphaFoldDB" id="H2ISH5"/>
<organism evidence="1 2">
    <name type="scientific">Rahnella aquatilis (strain ATCC 33071 / DSM 4594 / JCM 1683 / NBRC 105701 / NCIMB 13365 / CIP 78.65)</name>
    <dbReference type="NCBI Taxonomy" id="745277"/>
    <lineage>
        <taxon>Bacteria</taxon>
        <taxon>Pseudomonadati</taxon>
        <taxon>Pseudomonadota</taxon>
        <taxon>Gammaproteobacteria</taxon>
        <taxon>Enterobacterales</taxon>
        <taxon>Yersiniaceae</taxon>
        <taxon>Rahnella</taxon>
    </lineage>
</organism>
<evidence type="ECO:0000313" key="1">
    <source>
        <dbReference type="EMBL" id="AEX52623.1"/>
    </source>
</evidence>